<dbReference type="EMBL" id="CH479187">
    <property type="protein sequence ID" value="EDW39934.1"/>
    <property type="molecule type" value="Genomic_DNA"/>
</dbReference>
<dbReference type="Proteomes" id="UP000008744">
    <property type="component" value="Unassembled WGS sequence"/>
</dbReference>
<proteinExistence type="predicted"/>
<evidence type="ECO:0000256" key="1">
    <source>
        <dbReference type="SAM" id="MobiDB-lite"/>
    </source>
</evidence>
<keyword evidence="3" id="KW-1185">Reference proteome</keyword>
<feature type="compositionally biased region" description="Polar residues" evidence="1">
    <location>
        <begin position="71"/>
        <end position="101"/>
    </location>
</feature>
<dbReference type="HOGENOM" id="CLU_2123621_0_0_1"/>
<feature type="region of interest" description="Disordered" evidence="1">
    <location>
        <begin position="69"/>
        <end position="114"/>
    </location>
</feature>
<dbReference type="STRING" id="7234.B4GQR2"/>
<evidence type="ECO:0000313" key="3">
    <source>
        <dbReference type="Proteomes" id="UP000008744"/>
    </source>
</evidence>
<accession>B4GQR2</accession>
<name>B4GQR2_DROPE</name>
<reference evidence="2 3" key="1">
    <citation type="journal article" date="2007" name="Nature">
        <title>Evolution of genes and genomes on the Drosophila phylogeny.</title>
        <authorList>
            <consortium name="Drosophila 12 Genomes Consortium"/>
            <person name="Clark A.G."/>
            <person name="Eisen M.B."/>
            <person name="Smith D.R."/>
            <person name="Bergman C.M."/>
            <person name="Oliver B."/>
            <person name="Markow T.A."/>
            <person name="Kaufman T.C."/>
            <person name="Kellis M."/>
            <person name="Gelbart W."/>
            <person name="Iyer V.N."/>
            <person name="Pollard D.A."/>
            <person name="Sackton T.B."/>
            <person name="Larracuente A.M."/>
            <person name="Singh N.D."/>
            <person name="Abad J.P."/>
            <person name="Abt D.N."/>
            <person name="Adryan B."/>
            <person name="Aguade M."/>
            <person name="Akashi H."/>
            <person name="Anderson W.W."/>
            <person name="Aquadro C.F."/>
            <person name="Ardell D.H."/>
            <person name="Arguello R."/>
            <person name="Artieri C.G."/>
            <person name="Barbash D.A."/>
            <person name="Barker D."/>
            <person name="Barsanti P."/>
            <person name="Batterham P."/>
            <person name="Batzoglou S."/>
            <person name="Begun D."/>
            <person name="Bhutkar A."/>
            <person name="Blanco E."/>
            <person name="Bosak S.A."/>
            <person name="Bradley R.K."/>
            <person name="Brand A.D."/>
            <person name="Brent M.R."/>
            <person name="Brooks A.N."/>
            <person name="Brown R.H."/>
            <person name="Butlin R.K."/>
            <person name="Caggese C."/>
            <person name="Calvi B.R."/>
            <person name="Bernardo de Carvalho A."/>
            <person name="Caspi A."/>
            <person name="Castrezana S."/>
            <person name="Celniker S.E."/>
            <person name="Chang J.L."/>
            <person name="Chapple C."/>
            <person name="Chatterji S."/>
            <person name="Chinwalla A."/>
            <person name="Civetta A."/>
            <person name="Clifton S.W."/>
            <person name="Comeron J.M."/>
            <person name="Costello J.C."/>
            <person name="Coyne J.A."/>
            <person name="Daub J."/>
            <person name="David R.G."/>
            <person name="Delcher A.L."/>
            <person name="Delehaunty K."/>
            <person name="Do C.B."/>
            <person name="Ebling H."/>
            <person name="Edwards K."/>
            <person name="Eickbush T."/>
            <person name="Evans J.D."/>
            <person name="Filipski A."/>
            <person name="Findeiss S."/>
            <person name="Freyhult E."/>
            <person name="Fulton L."/>
            <person name="Fulton R."/>
            <person name="Garcia A.C."/>
            <person name="Gardiner A."/>
            <person name="Garfield D.A."/>
            <person name="Garvin B.E."/>
            <person name="Gibson G."/>
            <person name="Gilbert D."/>
            <person name="Gnerre S."/>
            <person name="Godfrey J."/>
            <person name="Good R."/>
            <person name="Gotea V."/>
            <person name="Gravely B."/>
            <person name="Greenberg A.J."/>
            <person name="Griffiths-Jones S."/>
            <person name="Gross S."/>
            <person name="Guigo R."/>
            <person name="Gustafson E.A."/>
            <person name="Haerty W."/>
            <person name="Hahn M.W."/>
            <person name="Halligan D.L."/>
            <person name="Halpern A.L."/>
            <person name="Halter G.M."/>
            <person name="Han M.V."/>
            <person name="Heger A."/>
            <person name="Hillier L."/>
            <person name="Hinrichs A.S."/>
            <person name="Holmes I."/>
            <person name="Hoskins R.A."/>
            <person name="Hubisz M.J."/>
            <person name="Hultmark D."/>
            <person name="Huntley M.A."/>
            <person name="Jaffe D.B."/>
            <person name="Jagadeeshan S."/>
            <person name="Jeck W.R."/>
            <person name="Johnson J."/>
            <person name="Jones C.D."/>
            <person name="Jordan W.C."/>
            <person name="Karpen G.H."/>
            <person name="Kataoka E."/>
            <person name="Keightley P.D."/>
            <person name="Kheradpour P."/>
            <person name="Kirkness E.F."/>
            <person name="Koerich L.B."/>
            <person name="Kristiansen K."/>
            <person name="Kudrna D."/>
            <person name="Kulathinal R.J."/>
            <person name="Kumar S."/>
            <person name="Kwok R."/>
            <person name="Lander E."/>
            <person name="Langley C.H."/>
            <person name="Lapoint R."/>
            <person name="Lazzaro B.P."/>
            <person name="Lee S.J."/>
            <person name="Levesque L."/>
            <person name="Li R."/>
            <person name="Lin C.F."/>
            <person name="Lin M.F."/>
            <person name="Lindblad-Toh K."/>
            <person name="Llopart A."/>
            <person name="Long M."/>
            <person name="Low L."/>
            <person name="Lozovsky E."/>
            <person name="Lu J."/>
            <person name="Luo M."/>
            <person name="Machado C.A."/>
            <person name="Makalowski W."/>
            <person name="Marzo M."/>
            <person name="Matsuda M."/>
            <person name="Matzkin L."/>
            <person name="McAllister B."/>
            <person name="McBride C.S."/>
            <person name="McKernan B."/>
            <person name="McKernan K."/>
            <person name="Mendez-Lago M."/>
            <person name="Minx P."/>
            <person name="Mollenhauer M.U."/>
            <person name="Montooth K."/>
            <person name="Mount S.M."/>
            <person name="Mu X."/>
            <person name="Myers E."/>
            <person name="Negre B."/>
            <person name="Newfeld S."/>
            <person name="Nielsen R."/>
            <person name="Noor M.A."/>
            <person name="O'Grady P."/>
            <person name="Pachter L."/>
            <person name="Papaceit M."/>
            <person name="Parisi M.J."/>
            <person name="Parisi M."/>
            <person name="Parts L."/>
            <person name="Pedersen J.S."/>
            <person name="Pesole G."/>
            <person name="Phillippy A.M."/>
            <person name="Ponting C.P."/>
            <person name="Pop M."/>
            <person name="Porcelli D."/>
            <person name="Powell J.R."/>
            <person name="Prohaska S."/>
            <person name="Pruitt K."/>
            <person name="Puig M."/>
            <person name="Quesneville H."/>
            <person name="Ram K.R."/>
            <person name="Rand D."/>
            <person name="Rasmussen M.D."/>
            <person name="Reed L.K."/>
            <person name="Reenan R."/>
            <person name="Reily A."/>
            <person name="Remington K.A."/>
            <person name="Rieger T.T."/>
            <person name="Ritchie M.G."/>
            <person name="Robin C."/>
            <person name="Rogers Y.H."/>
            <person name="Rohde C."/>
            <person name="Rozas J."/>
            <person name="Rubenfield M.J."/>
            <person name="Ruiz A."/>
            <person name="Russo S."/>
            <person name="Salzberg S.L."/>
            <person name="Sanchez-Gracia A."/>
            <person name="Saranga D.J."/>
            <person name="Sato H."/>
            <person name="Schaeffer S.W."/>
            <person name="Schatz M.C."/>
            <person name="Schlenke T."/>
            <person name="Schwartz R."/>
            <person name="Segarra C."/>
            <person name="Singh R.S."/>
            <person name="Sirot L."/>
            <person name="Sirota M."/>
            <person name="Sisneros N.B."/>
            <person name="Smith C.D."/>
            <person name="Smith T.F."/>
            <person name="Spieth J."/>
            <person name="Stage D.E."/>
            <person name="Stark A."/>
            <person name="Stephan W."/>
            <person name="Strausberg R.L."/>
            <person name="Strempel S."/>
            <person name="Sturgill D."/>
            <person name="Sutton G."/>
            <person name="Sutton G.G."/>
            <person name="Tao W."/>
            <person name="Teichmann S."/>
            <person name="Tobari Y.N."/>
            <person name="Tomimura Y."/>
            <person name="Tsolas J.M."/>
            <person name="Valente V.L."/>
            <person name="Venter E."/>
            <person name="Venter J.C."/>
            <person name="Vicario S."/>
            <person name="Vieira F.G."/>
            <person name="Vilella A.J."/>
            <person name="Villasante A."/>
            <person name="Walenz B."/>
            <person name="Wang J."/>
            <person name="Wasserman M."/>
            <person name="Watts T."/>
            <person name="Wilson D."/>
            <person name="Wilson R.K."/>
            <person name="Wing R.A."/>
            <person name="Wolfner M.F."/>
            <person name="Wong A."/>
            <person name="Wong G.K."/>
            <person name="Wu C.I."/>
            <person name="Wu G."/>
            <person name="Yamamoto D."/>
            <person name="Yang H.P."/>
            <person name="Yang S.P."/>
            <person name="Yorke J.A."/>
            <person name="Yoshida K."/>
            <person name="Zdobnov E."/>
            <person name="Zhang P."/>
            <person name="Zhang Y."/>
            <person name="Zimin A.V."/>
            <person name="Baldwin J."/>
            <person name="Abdouelleil A."/>
            <person name="Abdulkadir J."/>
            <person name="Abebe A."/>
            <person name="Abera B."/>
            <person name="Abreu J."/>
            <person name="Acer S.C."/>
            <person name="Aftuck L."/>
            <person name="Alexander A."/>
            <person name="An P."/>
            <person name="Anderson E."/>
            <person name="Anderson S."/>
            <person name="Arachi H."/>
            <person name="Azer M."/>
            <person name="Bachantsang P."/>
            <person name="Barry A."/>
            <person name="Bayul T."/>
            <person name="Berlin A."/>
            <person name="Bessette D."/>
            <person name="Bloom T."/>
            <person name="Blye J."/>
            <person name="Boguslavskiy L."/>
            <person name="Bonnet C."/>
            <person name="Boukhgalter B."/>
            <person name="Bourzgui I."/>
            <person name="Brown A."/>
            <person name="Cahill P."/>
            <person name="Channer S."/>
            <person name="Cheshatsang Y."/>
            <person name="Chuda L."/>
            <person name="Citroen M."/>
            <person name="Collymore A."/>
            <person name="Cooke P."/>
            <person name="Costello M."/>
            <person name="D'Aco K."/>
            <person name="Daza R."/>
            <person name="De Haan G."/>
            <person name="DeGray S."/>
            <person name="DeMaso C."/>
            <person name="Dhargay N."/>
            <person name="Dooley K."/>
            <person name="Dooley E."/>
            <person name="Doricent M."/>
            <person name="Dorje P."/>
            <person name="Dorjee K."/>
            <person name="Dupes A."/>
            <person name="Elong R."/>
            <person name="Falk J."/>
            <person name="Farina A."/>
            <person name="Faro S."/>
            <person name="Ferguson D."/>
            <person name="Fisher S."/>
            <person name="Foley C.D."/>
            <person name="Franke A."/>
            <person name="Friedrich D."/>
            <person name="Gadbois L."/>
            <person name="Gearin G."/>
            <person name="Gearin C.R."/>
            <person name="Giannoukos G."/>
            <person name="Goode T."/>
            <person name="Graham J."/>
            <person name="Grandbois E."/>
            <person name="Grewal S."/>
            <person name="Gyaltsen K."/>
            <person name="Hafez N."/>
            <person name="Hagos B."/>
            <person name="Hall J."/>
            <person name="Henson C."/>
            <person name="Hollinger A."/>
            <person name="Honan T."/>
            <person name="Huard M.D."/>
            <person name="Hughes L."/>
            <person name="Hurhula B."/>
            <person name="Husby M.E."/>
            <person name="Kamat A."/>
            <person name="Kanga B."/>
            <person name="Kashin S."/>
            <person name="Khazanovich D."/>
            <person name="Kisner P."/>
            <person name="Lance K."/>
            <person name="Lara M."/>
            <person name="Lee W."/>
            <person name="Lennon N."/>
            <person name="Letendre F."/>
            <person name="LeVine R."/>
            <person name="Lipovsky A."/>
            <person name="Liu X."/>
            <person name="Liu J."/>
            <person name="Liu S."/>
            <person name="Lokyitsang T."/>
            <person name="Lokyitsang Y."/>
            <person name="Lubonja R."/>
            <person name="Lui A."/>
            <person name="MacDonald P."/>
            <person name="Magnisalis V."/>
            <person name="Maru K."/>
            <person name="Matthews C."/>
            <person name="McCusker W."/>
            <person name="McDonough S."/>
            <person name="Mehta T."/>
            <person name="Meldrim J."/>
            <person name="Meneus L."/>
            <person name="Mihai O."/>
            <person name="Mihalev A."/>
            <person name="Mihova T."/>
            <person name="Mittelman R."/>
            <person name="Mlenga V."/>
            <person name="Montmayeur A."/>
            <person name="Mulrain L."/>
            <person name="Navidi A."/>
            <person name="Naylor J."/>
            <person name="Negash T."/>
            <person name="Nguyen T."/>
            <person name="Nguyen N."/>
            <person name="Nicol R."/>
            <person name="Norbu C."/>
            <person name="Norbu N."/>
            <person name="Novod N."/>
            <person name="O'Neill B."/>
            <person name="Osman S."/>
            <person name="Markiewicz E."/>
            <person name="Oyono O.L."/>
            <person name="Patti C."/>
            <person name="Phunkhang P."/>
            <person name="Pierre F."/>
            <person name="Priest M."/>
            <person name="Raghuraman S."/>
            <person name="Rege F."/>
            <person name="Reyes R."/>
            <person name="Rise C."/>
            <person name="Rogov P."/>
            <person name="Ross K."/>
            <person name="Ryan E."/>
            <person name="Settipalli S."/>
            <person name="Shea T."/>
            <person name="Sherpa N."/>
            <person name="Shi L."/>
            <person name="Shih D."/>
            <person name="Sparrow T."/>
            <person name="Spaulding J."/>
            <person name="Stalker J."/>
            <person name="Stange-Thomann N."/>
            <person name="Stavropoulos S."/>
            <person name="Stone C."/>
            <person name="Strader C."/>
            <person name="Tesfaye S."/>
            <person name="Thomson T."/>
            <person name="Thoulutsang Y."/>
            <person name="Thoulutsang D."/>
            <person name="Topham K."/>
            <person name="Topping I."/>
            <person name="Tsamla T."/>
            <person name="Vassiliev H."/>
            <person name="Vo A."/>
            <person name="Wangchuk T."/>
            <person name="Wangdi T."/>
            <person name="Weiand M."/>
            <person name="Wilkinson J."/>
            <person name="Wilson A."/>
            <person name="Yadav S."/>
            <person name="Young G."/>
            <person name="Yu Q."/>
            <person name="Zembek L."/>
            <person name="Zhong D."/>
            <person name="Zimmer A."/>
            <person name="Zwirko Z."/>
            <person name="Jaffe D.B."/>
            <person name="Alvarez P."/>
            <person name="Brockman W."/>
            <person name="Butler J."/>
            <person name="Chin C."/>
            <person name="Gnerre S."/>
            <person name="Grabherr M."/>
            <person name="Kleber M."/>
            <person name="Mauceli E."/>
            <person name="MacCallum I."/>
        </authorList>
    </citation>
    <scope>NUCLEOTIDE SEQUENCE [LARGE SCALE GENOMIC DNA]</scope>
    <source>
        <strain evidence="3">MSH-3 / Tucson 14011-0111.49</strain>
    </source>
</reference>
<gene>
    <name evidence="2" type="primary">Dper\GL13967</name>
    <name evidence="2" type="ORF">Dper_GL13967</name>
</gene>
<evidence type="ECO:0000313" key="2">
    <source>
        <dbReference type="EMBL" id="EDW39934.1"/>
    </source>
</evidence>
<protein>
    <submittedName>
        <fullName evidence="2">GL13967</fullName>
    </submittedName>
</protein>
<organism evidence="3">
    <name type="scientific">Drosophila persimilis</name>
    <name type="common">Fruit fly</name>
    <dbReference type="NCBI Taxonomy" id="7234"/>
    <lineage>
        <taxon>Eukaryota</taxon>
        <taxon>Metazoa</taxon>
        <taxon>Ecdysozoa</taxon>
        <taxon>Arthropoda</taxon>
        <taxon>Hexapoda</taxon>
        <taxon>Insecta</taxon>
        <taxon>Pterygota</taxon>
        <taxon>Neoptera</taxon>
        <taxon>Endopterygota</taxon>
        <taxon>Diptera</taxon>
        <taxon>Brachycera</taxon>
        <taxon>Muscomorpha</taxon>
        <taxon>Ephydroidea</taxon>
        <taxon>Drosophilidae</taxon>
        <taxon>Drosophila</taxon>
        <taxon>Sophophora</taxon>
    </lineage>
</organism>
<dbReference type="AlphaFoldDB" id="B4GQR2"/>
<sequence length="114" mass="12718">MCILFPELLFGAEESHATAITIESDTTTPTPSSKVFACLYSTLNERWAVASRRRTLISYVLPQAESYPISPRQTESYPNITEAYSRQTESHPSQTELCSSRTEAHPLPDLNPAI</sequence>